<keyword evidence="3" id="KW-1185">Reference proteome</keyword>
<dbReference type="Gene3D" id="2.60.120.10">
    <property type="entry name" value="Jelly Rolls"/>
    <property type="match status" value="1"/>
</dbReference>
<evidence type="ECO:0000313" key="3">
    <source>
        <dbReference type="Proteomes" id="UP000028709"/>
    </source>
</evidence>
<dbReference type="InterPro" id="IPR009327">
    <property type="entry name" value="Cupin_DUF985"/>
</dbReference>
<dbReference type="SUPFAM" id="SSF51182">
    <property type="entry name" value="RmlC-like cupins"/>
    <property type="match status" value="1"/>
</dbReference>
<sequence>MTPEKLVDILKLEPHPEGGYYKETYRSEQVLTLEGGNSRNVSTAIYYLLENENKSSFHRIKSDELWFFHQGEPLEIVFIKDGKLHTIILGNSLENGEVPQAIIEANVWFAAKISEGKGYSLVSCTVAPGFDFLDFELAERNTLLQQYPDLNNVIKEFTRED</sequence>
<dbReference type="PANTHER" id="PTHR33387">
    <property type="entry name" value="RMLC-LIKE JELLY ROLL FOLD PROTEIN"/>
    <property type="match status" value="1"/>
</dbReference>
<dbReference type="KEGG" id="cpip:CJF12_14965"/>
<dbReference type="Proteomes" id="UP000028709">
    <property type="component" value="Unassembled WGS sequence"/>
</dbReference>
<dbReference type="RefSeq" id="WP_034681402.1">
    <property type="nucleotide sequence ID" value="NZ_CP023049.2"/>
</dbReference>
<gene>
    <name evidence="2" type="ORF">IQ37_02700</name>
</gene>
<dbReference type="InterPro" id="IPR039935">
    <property type="entry name" value="YML079W-like"/>
</dbReference>
<dbReference type="AlphaFoldDB" id="A0A086BMC4"/>
<evidence type="ECO:0000313" key="2">
    <source>
        <dbReference type="EMBL" id="KFF30088.1"/>
    </source>
</evidence>
<dbReference type="OrthoDB" id="9798288at2"/>
<accession>A0A086BMC4</accession>
<name>A0A086BMC4_9FLAO</name>
<dbReference type="eggNOG" id="COG3542">
    <property type="taxonomic scope" value="Bacteria"/>
</dbReference>
<feature type="domain" description="DUF985" evidence="1">
    <location>
        <begin position="5"/>
        <end position="138"/>
    </location>
</feature>
<dbReference type="CDD" id="cd06121">
    <property type="entry name" value="cupin_YML079wp"/>
    <property type="match status" value="1"/>
</dbReference>
<reference evidence="2 3" key="1">
    <citation type="submission" date="2014-07" db="EMBL/GenBank/DDBJ databases">
        <title>Genome of Chryseobacterium piperi CTM.</title>
        <authorList>
            <person name="Pipes S.E."/>
            <person name="Stropko S.J."/>
            <person name="Newman J.D."/>
        </authorList>
    </citation>
    <scope>NUCLEOTIDE SEQUENCE [LARGE SCALE GENOMIC DNA]</scope>
    <source>
        <strain evidence="2 3">CTM</strain>
    </source>
</reference>
<evidence type="ECO:0000259" key="1">
    <source>
        <dbReference type="Pfam" id="PF06172"/>
    </source>
</evidence>
<dbReference type="InterPro" id="IPR014710">
    <property type="entry name" value="RmlC-like_jellyroll"/>
</dbReference>
<protein>
    <recommendedName>
        <fullName evidence="1">DUF985 domain-containing protein</fullName>
    </recommendedName>
</protein>
<proteinExistence type="predicted"/>
<dbReference type="PANTHER" id="PTHR33387:SF3">
    <property type="entry name" value="DUF985 DOMAIN-CONTAINING PROTEIN"/>
    <property type="match status" value="1"/>
</dbReference>
<organism evidence="2 3">
    <name type="scientific">Chryseobacterium piperi</name>
    <dbReference type="NCBI Taxonomy" id="558152"/>
    <lineage>
        <taxon>Bacteria</taxon>
        <taxon>Pseudomonadati</taxon>
        <taxon>Bacteroidota</taxon>
        <taxon>Flavobacteriia</taxon>
        <taxon>Flavobacteriales</taxon>
        <taxon>Weeksellaceae</taxon>
        <taxon>Chryseobacterium group</taxon>
        <taxon>Chryseobacterium</taxon>
    </lineage>
</organism>
<dbReference type="InterPro" id="IPR011051">
    <property type="entry name" value="RmlC_Cupin_sf"/>
</dbReference>
<dbReference type="Pfam" id="PF06172">
    <property type="entry name" value="Cupin_5"/>
    <property type="match status" value="1"/>
</dbReference>
<dbReference type="EMBL" id="JPRJ01000002">
    <property type="protein sequence ID" value="KFF30088.1"/>
    <property type="molecule type" value="Genomic_DNA"/>
</dbReference>
<comment type="caution">
    <text evidence="2">The sequence shown here is derived from an EMBL/GenBank/DDBJ whole genome shotgun (WGS) entry which is preliminary data.</text>
</comment>